<keyword evidence="3" id="KW-0472">Membrane</keyword>
<dbReference type="InterPro" id="IPR026371">
    <property type="entry name" value="PGF_CTERM"/>
</dbReference>
<dbReference type="AlphaFoldDB" id="A0AAV3T3N8"/>
<dbReference type="Pfam" id="PF18204">
    <property type="entry name" value="PGF-CTERM"/>
    <property type="match status" value="1"/>
</dbReference>
<dbReference type="InterPro" id="IPR002491">
    <property type="entry name" value="ABC_transptr_periplasmic_BD"/>
</dbReference>
<dbReference type="PANTHER" id="PTHR30535:SF34">
    <property type="entry name" value="MOLYBDATE-BINDING PROTEIN MOLA"/>
    <property type="match status" value="1"/>
</dbReference>
<dbReference type="PANTHER" id="PTHR30535">
    <property type="entry name" value="VITAMIN B12-BINDING PROTEIN"/>
    <property type="match status" value="1"/>
</dbReference>
<dbReference type="InterPro" id="IPR050902">
    <property type="entry name" value="ABC_Transporter_SBP"/>
</dbReference>
<dbReference type="GeneID" id="68573239"/>
<feature type="transmembrane region" description="Helical" evidence="3">
    <location>
        <begin position="352"/>
        <end position="369"/>
    </location>
</feature>
<proteinExistence type="predicted"/>
<dbReference type="EMBL" id="BAAADU010000002">
    <property type="protein sequence ID" value="GAA0656644.1"/>
    <property type="molecule type" value="Genomic_DNA"/>
</dbReference>
<dbReference type="Gene3D" id="3.40.50.1980">
    <property type="entry name" value="Nitrogenase molybdenum iron protein domain"/>
    <property type="match status" value="2"/>
</dbReference>
<dbReference type="Pfam" id="PF01497">
    <property type="entry name" value="Peripla_BP_2"/>
    <property type="match status" value="1"/>
</dbReference>
<dbReference type="PROSITE" id="PS50983">
    <property type="entry name" value="FE_B12_PBP"/>
    <property type="match status" value="1"/>
</dbReference>
<reference evidence="5 6" key="1">
    <citation type="journal article" date="2019" name="Int. J. Syst. Evol. Microbiol.">
        <title>The Global Catalogue of Microorganisms (GCM) 10K type strain sequencing project: providing services to taxonomists for standard genome sequencing and annotation.</title>
        <authorList>
            <consortium name="The Broad Institute Genomics Platform"/>
            <consortium name="The Broad Institute Genome Sequencing Center for Infectious Disease"/>
            <person name="Wu L."/>
            <person name="Ma J."/>
        </authorList>
    </citation>
    <scope>NUCLEOTIDE SEQUENCE [LARGE SCALE GENOMIC DNA]</scope>
    <source>
        <strain evidence="5 6">JCM 16327</strain>
    </source>
</reference>
<keyword evidence="6" id="KW-1185">Reference proteome</keyword>
<sequence length="372" mass="38892">MVALLATAGVPAFGGTVAAQDDSGTATCGYPFTATDATGTEVTVDEEPERVVVVGASGTQTMWEIGARDKVVGIWNSPYTTYLDGAENVTNVASDFGYANVEEVLAQDPDLVLLANIQRNSTAEKLRQNGTTVFKFDAATSFQDIYEKTRLTGQLVGNCEGANETVTWMQNQVSKVQAATEDVEAKSMHYPQGSGYAPGPDSFITDIMNTAGAHNIILNGDFSGATASGVSGEFVVQQNPEWLLASYTPALVNETPSGTEALESVATDALKQTQAYQNENIVVVNSNYLSQPAPRVVYPLVDITKALHPDAWESVNTTTTTTTTAATTSSSGTTTTTTTAATTTSAEGSTPGFGVLAALAALAGALVVARRR</sequence>
<dbReference type="NCBIfam" id="TIGR04281">
    <property type="entry name" value="peripla_PGF_1"/>
    <property type="match status" value="1"/>
</dbReference>
<comment type="caution">
    <text evidence="5">The sequence shown here is derived from an EMBL/GenBank/DDBJ whole genome shotgun (WGS) entry which is preliminary data.</text>
</comment>
<dbReference type="SUPFAM" id="SSF53807">
    <property type="entry name" value="Helical backbone' metal receptor"/>
    <property type="match status" value="1"/>
</dbReference>
<evidence type="ECO:0000313" key="5">
    <source>
        <dbReference type="EMBL" id="GAA0656644.1"/>
    </source>
</evidence>
<keyword evidence="3" id="KW-0812">Transmembrane</keyword>
<dbReference type="InterPro" id="IPR026469">
    <property type="entry name" value="Peripla_PGF_1"/>
</dbReference>
<dbReference type="GO" id="GO:0071281">
    <property type="term" value="P:cellular response to iron ion"/>
    <property type="evidence" value="ECO:0007669"/>
    <property type="project" value="TreeGrafter"/>
</dbReference>
<dbReference type="RefSeq" id="WP_227259849.1">
    <property type="nucleotide sequence ID" value="NZ_BAAADU010000002.1"/>
</dbReference>
<gene>
    <name evidence="5" type="ORF">GCM10009019_20810</name>
</gene>
<dbReference type="Proteomes" id="UP001500194">
    <property type="component" value="Unassembled WGS sequence"/>
</dbReference>
<feature type="domain" description="Fe/B12 periplasmic-binding" evidence="4">
    <location>
        <begin position="50"/>
        <end position="311"/>
    </location>
</feature>
<dbReference type="GO" id="GO:0005886">
    <property type="term" value="C:plasma membrane"/>
    <property type="evidence" value="ECO:0007669"/>
    <property type="project" value="UniProtKB-SubCell"/>
</dbReference>
<feature type="region of interest" description="Disordered" evidence="2">
    <location>
        <begin position="318"/>
        <end position="347"/>
    </location>
</feature>
<evidence type="ECO:0000259" key="4">
    <source>
        <dbReference type="PROSITE" id="PS50983"/>
    </source>
</evidence>
<evidence type="ECO:0000256" key="3">
    <source>
        <dbReference type="SAM" id="Phobius"/>
    </source>
</evidence>
<evidence type="ECO:0000256" key="2">
    <source>
        <dbReference type="SAM" id="MobiDB-lite"/>
    </source>
</evidence>
<organism evidence="5 6">
    <name type="scientific">Salarchaeum japonicum</name>
    <dbReference type="NCBI Taxonomy" id="555573"/>
    <lineage>
        <taxon>Archaea</taxon>
        <taxon>Methanobacteriati</taxon>
        <taxon>Methanobacteriota</taxon>
        <taxon>Stenosarchaea group</taxon>
        <taxon>Halobacteria</taxon>
        <taxon>Halobacteriales</taxon>
        <taxon>Halobacteriaceae</taxon>
    </lineage>
</organism>
<keyword evidence="1" id="KW-0732">Signal</keyword>
<dbReference type="GO" id="GO:0030115">
    <property type="term" value="C:S-layer"/>
    <property type="evidence" value="ECO:0007669"/>
    <property type="project" value="UniProtKB-SubCell"/>
</dbReference>
<protein>
    <submittedName>
        <fullName evidence="5">PGF-CTERM-anchored ABC transporter substrate-binding protein</fullName>
    </submittedName>
</protein>
<evidence type="ECO:0000313" key="6">
    <source>
        <dbReference type="Proteomes" id="UP001500194"/>
    </source>
</evidence>
<accession>A0AAV3T3N8</accession>
<keyword evidence="3" id="KW-1133">Transmembrane helix</keyword>
<evidence type="ECO:0000256" key="1">
    <source>
        <dbReference type="ARBA" id="ARBA00022729"/>
    </source>
</evidence>
<name>A0AAV3T3N8_9EURY</name>
<dbReference type="NCBIfam" id="TIGR04126">
    <property type="entry name" value="PGF_CTERM"/>
    <property type="match status" value="1"/>
</dbReference>